<organism evidence="1 2">
    <name type="scientific">Aspergillus versicolor CBS 583.65</name>
    <dbReference type="NCBI Taxonomy" id="1036611"/>
    <lineage>
        <taxon>Eukaryota</taxon>
        <taxon>Fungi</taxon>
        <taxon>Dikarya</taxon>
        <taxon>Ascomycota</taxon>
        <taxon>Pezizomycotina</taxon>
        <taxon>Eurotiomycetes</taxon>
        <taxon>Eurotiomycetidae</taxon>
        <taxon>Eurotiales</taxon>
        <taxon>Aspergillaceae</taxon>
        <taxon>Aspergillus</taxon>
        <taxon>Aspergillus subgen. Nidulantes</taxon>
    </lineage>
</organism>
<keyword evidence="2" id="KW-1185">Reference proteome</keyword>
<gene>
    <name evidence="1" type="ORF">ASPVEDRAFT_120546</name>
</gene>
<dbReference type="AlphaFoldDB" id="A0A1L9P673"/>
<dbReference type="InterPro" id="IPR036291">
    <property type="entry name" value="NAD(P)-bd_dom_sf"/>
</dbReference>
<dbReference type="GO" id="GO:0005737">
    <property type="term" value="C:cytoplasm"/>
    <property type="evidence" value="ECO:0007669"/>
    <property type="project" value="TreeGrafter"/>
</dbReference>
<evidence type="ECO:0000313" key="2">
    <source>
        <dbReference type="Proteomes" id="UP000184073"/>
    </source>
</evidence>
<dbReference type="PANTHER" id="PTHR48079:SF8">
    <property type="entry name" value="NAD(P)-BINDING DOMAIN-CONTAINING PROTEIN"/>
    <property type="match status" value="1"/>
</dbReference>
<sequence>YIGGDVLYALTQSFHSAKITALVRSESKASLITSRYPSVTPVIGDLDSAASITKEVAEADVVLITDILRQDLASSNHLPSATAIAKGLAETKRPSPGFLLSGPEIANDSYGQARAQNHNDFHGISEIRDIISSSPKRVVDHLLLGLSSKQPNVRTAIIYGPLIYGLARGPVNQRSIQLPDLAKATIQRGKGVQVGKGLSCWSNIHISDLSGLIVKLVKEAEGRGSGELWNENGIYFTENGAMPFGEISRKVASFAFQKGFIKSTDVEEIDAGTADKLTAHGAVLWGTNAQYTASRARELLGWKPAGPSLEEEIPRAVQEEASSLGSQSKI</sequence>
<dbReference type="RefSeq" id="XP_040662759.1">
    <property type="nucleotide sequence ID" value="XM_040805800.1"/>
</dbReference>
<proteinExistence type="predicted"/>
<dbReference type="InterPro" id="IPR051783">
    <property type="entry name" value="NAD(P)-dependent_oxidoreduct"/>
</dbReference>
<evidence type="ECO:0008006" key="3">
    <source>
        <dbReference type="Google" id="ProtNLM"/>
    </source>
</evidence>
<accession>A0A1L9P673</accession>
<name>A0A1L9P673_ASPVE</name>
<dbReference type="STRING" id="1036611.A0A1L9P673"/>
<dbReference type="Gene3D" id="3.40.50.720">
    <property type="entry name" value="NAD(P)-binding Rossmann-like Domain"/>
    <property type="match status" value="2"/>
</dbReference>
<dbReference type="GO" id="GO:0004029">
    <property type="term" value="F:aldehyde dehydrogenase (NAD+) activity"/>
    <property type="evidence" value="ECO:0007669"/>
    <property type="project" value="TreeGrafter"/>
</dbReference>
<dbReference type="PANTHER" id="PTHR48079">
    <property type="entry name" value="PROTEIN YEEZ"/>
    <property type="match status" value="1"/>
</dbReference>
<dbReference type="GeneID" id="63721311"/>
<dbReference type="VEuPathDB" id="FungiDB:ASPVEDRAFT_120546"/>
<feature type="non-terminal residue" evidence="1">
    <location>
        <position position="1"/>
    </location>
</feature>
<dbReference type="EMBL" id="KV878125">
    <property type="protein sequence ID" value="OJI96996.1"/>
    <property type="molecule type" value="Genomic_DNA"/>
</dbReference>
<dbReference type="OrthoDB" id="2130169at2759"/>
<protein>
    <recommendedName>
        <fullName evidence="3">NAD(P)-binding domain-containing protein</fullName>
    </recommendedName>
</protein>
<reference evidence="2" key="1">
    <citation type="journal article" date="2017" name="Genome Biol.">
        <title>Comparative genomics reveals high biological diversity and specific adaptations in the industrially and medically important fungal genus Aspergillus.</title>
        <authorList>
            <person name="de Vries R.P."/>
            <person name="Riley R."/>
            <person name="Wiebenga A."/>
            <person name="Aguilar-Osorio G."/>
            <person name="Amillis S."/>
            <person name="Uchima C.A."/>
            <person name="Anderluh G."/>
            <person name="Asadollahi M."/>
            <person name="Askin M."/>
            <person name="Barry K."/>
            <person name="Battaglia E."/>
            <person name="Bayram O."/>
            <person name="Benocci T."/>
            <person name="Braus-Stromeyer S.A."/>
            <person name="Caldana C."/>
            <person name="Canovas D."/>
            <person name="Cerqueira G.C."/>
            <person name="Chen F."/>
            <person name="Chen W."/>
            <person name="Choi C."/>
            <person name="Clum A."/>
            <person name="Dos Santos R.A."/>
            <person name="Damasio A.R."/>
            <person name="Diallinas G."/>
            <person name="Emri T."/>
            <person name="Fekete E."/>
            <person name="Flipphi M."/>
            <person name="Freyberg S."/>
            <person name="Gallo A."/>
            <person name="Gournas C."/>
            <person name="Habgood R."/>
            <person name="Hainaut M."/>
            <person name="Harispe M.L."/>
            <person name="Henrissat B."/>
            <person name="Hilden K.S."/>
            <person name="Hope R."/>
            <person name="Hossain A."/>
            <person name="Karabika E."/>
            <person name="Karaffa L."/>
            <person name="Karanyi Z."/>
            <person name="Krasevec N."/>
            <person name="Kuo A."/>
            <person name="Kusch H."/>
            <person name="LaButti K."/>
            <person name="Lagendijk E.L."/>
            <person name="Lapidus A."/>
            <person name="Levasseur A."/>
            <person name="Lindquist E."/>
            <person name="Lipzen A."/>
            <person name="Logrieco A.F."/>
            <person name="MacCabe A."/>
            <person name="Maekelae M.R."/>
            <person name="Malavazi I."/>
            <person name="Melin P."/>
            <person name="Meyer V."/>
            <person name="Mielnichuk N."/>
            <person name="Miskei M."/>
            <person name="Molnar A.P."/>
            <person name="Mule G."/>
            <person name="Ngan C.Y."/>
            <person name="Orejas M."/>
            <person name="Orosz E."/>
            <person name="Ouedraogo J.P."/>
            <person name="Overkamp K.M."/>
            <person name="Park H.-S."/>
            <person name="Perrone G."/>
            <person name="Piumi F."/>
            <person name="Punt P.J."/>
            <person name="Ram A.F."/>
            <person name="Ramon A."/>
            <person name="Rauscher S."/>
            <person name="Record E."/>
            <person name="Riano-Pachon D.M."/>
            <person name="Robert V."/>
            <person name="Roehrig J."/>
            <person name="Ruller R."/>
            <person name="Salamov A."/>
            <person name="Salih N.S."/>
            <person name="Samson R.A."/>
            <person name="Sandor E."/>
            <person name="Sanguinetti M."/>
            <person name="Schuetze T."/>
            <person name="Sepcic K."/>
            <person name="Shelest E."/>
            <person name="Sherlock G."/>
            <person name="Sophianopoulou V."/>
            <person name="Squina F.M."/>
            <person name="Sun H."/>
            <person name="Susca A."/>
            <person name="Todd R.B."/>
            <person name="Tsang A."/>
            <person name="Unkles S.E."/>
            <person name="van de Wiele N."/>
            <person name="van Rossen-Uffink D."/>
            <person name="Oliveira J.V."/>
            <person name="Vesth T.C."/>
            <person name="Visser J."/>
            <person name="Yu J.-H."/>
            <person name="Zhou M."/>
            <person name="Andersen M.R."/>
            <person name="Archer D.B."/>
            <person name="Baker S.E."/>
            <person name="Benoit I."/>
            <person name="Brakhage A.A."/>
            <person name="Braus G.H."/>
            <person name="Fischer R."/>
            <person name="Frisvad J.C."/>
            <person name="Goldman G.H."/>
            <person name="Houbraken J."/>
            <person name="Oakley B."/>
            <person name="Pocsi I."/>
            <person name="Scazzocchio C."/>
            <person name="Seiboth B."/>
            <person name="vanKuyk P.A."/>
            <person name="Wortman J."/>
            <person name="Dyer P.S."/>
            <person name="Grigoriev I.V."/>
        </authorList>
    </citation>
    <scope>NUCLEOTIDE SEQUENCE [LARGE SCALE GENOMIC DNA]</scope>
    <source>
        <strain evidence="2">CBS 583.65</strain>
    </source>
</reference>
<dbReference type="Proteomes" id="UP000184073">
    <property type="component" value="Unassembled WGS sequence"/>
</dbReference>
<evidence type="ECO:0000313" key="1">
    <source>
        <dbReference type="EMBL" id="OJI96996.1"/>
    </source>
</evidence>
<dbReference type="SUPFAM" id="SSF51735">
    <property type="entry name" value="NAD(P)-binding Rossmann-fold domains"/>
    <property type="match status" value="1"/>
</dbReference>